<feature type="signal peptide" evidence="1">
    <location>
        <begin position="1"/>
        <end position="19"/>
    </location>
</feature>
<dbReference type="AlphaFoldDB" id="T1GQ21"/>
<reference evidence="3" key="1">
    <citation type="submission" date="2013-02" db="EMBL/GenBank/DDBJ databases">
        <authorList>
            <person name="Hughes D."/>
        </authorList>
    </citation>
    <scope>NUCLEOTIDE SEQUENCE</scope>
    <source>
        <strain>Durham</strain>
        <strain evidence="3">NC isolate 2 -- Noor lab</strain>
    </source>
</reference>
<sequence length="83" mass="9314">MNIFLIFAIIFGTFALANSQDDKCSVQCALTLRPTCGFNGECYKMFDDVCDIKHYNTCLKKDGPEFAEVDNALCNGEQKKCEN</sequence>
<name>T1GQ21_MEGSC</name>
<evidence type="ECO:0000313" key="2">
    <source>
        <dbReference type="EnsemblMetazoa" id="MESCA005719-PA"/>
    </source>
</evidence>
<organism evidence="2 3">
    <name type="scientific">Megaselia scalaris</name>
    <name type="common">Humpbacked fly</name>
    <name type="synonym">Phora scalaris</name>
    <dbReference type="NCBI Taxonomy" id="36166"/>
    <lineage>
        <taxon>Eukaryota</taxon>
        <taxon>Metazoa</taxon>
        <taxon>Ecdysozoa</taxon>
        <taxon>Arthropoda</taxon>
        <taxon>Hexapoda</taxon>
        <taxon>Insecta</taxon>
        <taxon>Pterygota</taxon>
        <taxon>Neoptera</taxon>
        <taxon>Endopterygota</taxon>
        <taxon>Diptera</taxon>
        <taxon>Brachycera</taxon>
        <taxon>Muscomorpha</taxon>
        <taxon>Platypezoidea</taxon>
        <taxon>Phoridae</taxon>
        <taxon>Megaseliini</taxon>
        <taxon>Megaselia</taxon>
    </lineage>
</organism>
<reference evidence="2" key="2">
    <citation type="submission" date="2015-06" db="UniProtKB">
        <authorList>
            <consortium name="EnsemblMetazoa"/>
        </authorList>
    </citation>
    <scope>IDENTIFICATION</scope>
</reference>
<dbReference type="HOGENOM" id="CLU_2673916_0_0_1"/>
<dbReference type="Proteomes" id="UP000015102">
    <property type="component" value="Unassembled WGS sequence"/>
</dbReference>
<accession>T1GQ21</accession>
<feature type="chain" id="PRO_5004577544" description="Kazal-like domain-containing protein" evidence="1">
    <location>
        <begin position="20"/>
        <end position="83"/>
    </location>
</feature>
<proteinExistence type="predicted"/>
<protein>
    <recommendedName>
        <fullName evidence="4">Kazal-like domain-containing protein</fullName>
    </recommendedName>
</protein>
<evidence type="ECO:0008006" key="4">
    <source>
        <dbReference type="Google" id="ProtNLM"/>
    </source>
</evidence>
<evidence type="ECO:0000256" key="1">
    <source>
        <dbReference type="SAM" id="SignalP"/>
    </source>
</evidence>
<dbReference type="EnsemblMetazoa" id="MESCA005719-RA">
    <property type="protein sequence ID" value="MESCA005719-PA"/>
    <property type="gene ID" value="MESCA005719"/>
</dbReference>
<keyword evidence="1" id="KW-0732">Signal</keyword>
<dbReference type="EMBL" id="CAQQ02069115">
    <property type="status" value="NOT_ANNOTATED_CDS"/>
    <property type="molecule type" value="Genomic_DNA"/>
</dbReference>
<evidence type="ECO:0000313" key="3">
    <source>
        <dbReference type="Proteomes" id="UP000015102"/>
    </source>
</evidence>
<keyword evidence="3" id="KW-1185">Reference proteome</keyword>